<dbReference type="PROSITE" id="PS51257">
    <property type="entry name" value="PROKAR_LIPOPROTEIN"/>
    <property type="match status" value="1"/>
</dbReference>
<sequence length="215" mass="23212">MNSVFLRNYSAIKPLTLVLLTLLSCGLQANDKSKEIDMAYSRLIVALPENSQIIASPYPENLGTYGDGVSSQTALDPNMIGGQILLVYAPKKRNAYDAGVILPISPAVKKGDALYLTFFAKALTPPKGQNTIRIEGVGVQQSIEPYGSIFTNTITLNDKLQSFSFAGIATKNYKAGELQVSFHVGTGKQEIAFGPVFIFNVGQNATVSELPYIDQ</sequence>
<reference evidence="2 3" key="1">
    <citation type="submission" date="2023-09" db="EMBL/GenBank/DDBJ databases">
        <authorList>
            <person name="Rey-Velasco X."/>
        </authorList>
    </citation>
    <scope>NUCLEOTIDE SEQUENCE [LARGE SCALE GENOMIC DNA]</scope>
    <source>
        <strain evidence="2 3">P117</strain>
    </source>
</reference>
<dbReference type="SUPFAM" id="SSF49785">
    <property type="entry name" value="Galactose-binding domain-like"/>
    <property type="match status" value="1"/>
</dbReference>
<protein>
    <recommendedName>
        <fullName evidence="4">Lipoprotein</fullName>
    </recommendedName>
</protein>
<evidence type="ECO:0000256" key="1">
    <source>
        <dbReference type="SAM" id="SignalP"/>
    </source>
</evidence>
<feature type="signal peptide" evidence="1">
    <location>
        <begin position="1"/>
        <end position="29"/>
    </location>
</feature>
<name>A0ABU2ZLR5_9ALTE</name>
<proteinExistence type="predicted"/>
<keyword evidence="1" id="KW-0732">Signal</keyword>
<gene>
    <name evidence="2" type="ORF">RM552_00645</name>
</gene>
<feature type="chain" id="PRO_5047219143" description="Lipoprotein" evidence="1">
    <location>
        <begin position="30"/>
        <end position="215"/>
    </location>
</feature>
<accession>A0ABU2ZLR5</accession>
<comment type="caution">
    <text evidence="2">The sequence shown here is derived from an EMBL/GenBank/DDBJ whole genome shotgun (WGS) entry which is preliminary data.</text>
</comment>
<evidence type="ECO:0000313" key="2">
    <source>
        <dbReference type="EMBL" id="MDT0593346.1"/>
    </source>
</evidence>
<evidence type="ECO:0000313" key="3">
    <source>
        <dbReference type="Proteomes" id="UP001253545"/>
    </source>
</evidence>
<dbReference type="Proteomes" id="UP001253545">
    <property type="component" value="Unassembled WGS sequence"/>
</dbReference>
<organism evidence="2 3">
    <name type="scientific">Glaciecola petra</name>
    <dbReference type="NCBI Taxonomy" id="3075602"/>
    <lineage>
        <taxon>Bacteria</taxon>
        <taxon>Pseudomonadati</taxon>
        <taxon>Pseudomonadota</taxon>
        <taxon>Gammaproteobacteria</taxon>
        <taxon>Alteromonadales</taxon>
        <taxon>Alteromonadaceae</taxon>
        <taxon>Glaciecola</taxon>
    </lineage>
</organism>
<dbReference type="RefSeq" id="WP_311366867.1">
    <property type="nucleotide sequence ID" value="NZ_JAVRHX010000001.1"/>
</dbReference>
<dbReference type="EMBL" id="JAVRHX010000001">
    <property type="protein sequence ID" value="MDT0593346.1"/>
    <property type="molecule type" value="Genomic_DNA"/>
</dbReference>
<evidence type="ECO:0008006" key="4">
    <source>
        <dbReference type="Google" id="ProtNLM"/>
    </source>
</evidence>
<keyword evidence="3" id="KW-1185">Reference proteome</keyword>
<dbReference type="InterPro" id="IPR008979">
    <property type="entry name" value="Galactose-bd-like_sf"/>
</dbReference>
<dbReference type="Gene3D" id="2.60.120.260">
    <property type="entry name" value="Galactose-binding domain-like"/>
    <property type="match status" value="1"/>
</dbReference>